<dbReference type="RefSeq" id="WP_073437024.1">
    <property type="nucleotide sequence ID" value="NZ_BJXU01000157.1"/>
</dbReference>
<evidence type="ECO:0000256" key="1">
    <source>
        <dbReference type="ARBA" id="ARBA00022553"/>
    </source>
</evidence>
<dbReference type="GO" id="GO:0006355">
    <property type="term" value="P:regulation of DNA-templated transcription"/>
    <property type="evidence" value="ECO:0007669"/>
    <property type="project" value="InterPro"/>
</dbReference>
<dbReference type="GO" id="GO:0032993">
    <property type="term" value="C:protein-DNA complex"/>
    <property type="evidence" value="ECO:0007669"/>
    <property type="project" value="TreeGrafter"/>
</dbReference>
<dbReference type="Proteomes" id="UP000321726">
    <property type="component" value="Unassembled WGS sequence"/>
</dbReference>
<dbReference type="EMBL" id="FRCA01000015">
    <property type="protein sequence ID" value="SHM84653.1"/>
    <property type="molecule type" value="Genomic_DNA"/>
</dbReference>
<dbReference type="PROSITE" id="PS50110">
    <property type="entry name" value="RESPONSE_REGULATORY"/>
    <property type="match status" value="1"/>
</dbReference>
<dbReference type="PANTHER" id="PTHR48111:SF56">
    <property type="entry name" value="TETRATHIONATE RESPONSE REGULATORY PROTEIN TTRR"/>
    <property type="match status" value="1"/>
</dbReference>
<dbReference type="InterPro" id="IPR001867">
    <property type="entry name" value="OmpR/PhoB-type_DNA-bd"/>
</dbReference>
<dbReference type="SMART" id="SM00448">
    <property type="entry name" value="REC"/>
    <property type="match status" value="1"/>
</dbReference>
<dbReference type="EMBL" id="BJXU01000157">
    <property type="protein sequence ID" value="GEN25653.1"/>
    <property type="molecule type" value="Genomic_DNA"/>
</dbReference>
<dbReference type="GO" id="GO:0000156">
    <property type="term" value="F:phosphorelay response regulator activity"/>
    <property type="evidence" value="ECO:0007669"/>
    <property type="project" value="TreeGrafter"/>
</dbReference>
<feature type="modified residue" description="4-aspartylphosphate" evidence="6">
    <location>
        <position position="51"/>
    </location>
</feature>
<dbReference type="FunFam" id="3.40.50.2300:FF:000001">
    <property type="entry name" value="DNA-binding response regulator PhoB"/>
    <property type="match status" value="1"/>
</dbReference>
<dbReference type="STRING" id="44933.SAMN05660971_04046"/>
<feature type="domain" description="OmpR/PhoB-type" evidence="9">
    <location>
        <begin position="128"/>
        <end position="224"/>
    </location>
</feature>
<name>A0A1M7M385_9GAMM</name>
<dbReference type="SUPFAM" id="SSF52172">
    <property type="entry name" value="CheY-like"/>
    <property type="match status" value="1"/>
</dbReference>
<dbReference type="InterPro" id="IPR039420">
    <property type="entry name" value="WalR-like"/>
</dbReference>
<evidence type="ECO:0000313" key="10">
    <source>
        <dbReference type="EMBL" id="GEN25653.1"/>
    </source>
</evidence>
<feature type="domain" description="Response regulatory" evidence="8">
    <location>
        <begin position="2"/>
        <end position="116"/>
    </location>
</feature>
<dbReference type="PROSITE" id="PS51755">
    <property type="entry name" value="OMPR_PHOB"/>
    <property type="match status" value="1"/>
</dbReference>
<dbReference type="Proteomes" id="UP000184123">
    <property type="component" value="Unassembled WGS sequence"/>
</dbReference>
<reference evidence="10 13" key="2">
    <citation type="submission" date="2019-07" db="EMBL/GenBank/DDBJ databases">
        <title>Whole genome shotgun sequence of Halomonas cupida NBRC 102219.</title>
        <authorList>
            <person name="Hosoyama A."/>
            <person name="Uohara A."/>
            <person name="Ohji S."/>
            <person name="Ichikawa N."/>
        </authorList>
    </citation>
    <scope>NUCLEOTIDE SEQUENCE [LARGE SCALE GENOMIC DNA]</scope>
    <source>
        <strain evidence="10 13">NBRC 102219</strain>
    </source>
</reference>
<keyword evidence="2" id="KW-0902">Two-component regulatory system</keyword>
<evidence type="ECO:0000256" key="6">
    <source>
        <dbReference type="PROSITE-ProRule" id="PRU00169"/>
    </source>
</evidence>
<dbReference type="InterPro" id="IPR001789">
    <property type="entry name" value="Sig_transdc_resp-reg_receiver"/>
</dbReference>
<evidence type="ECO:0000256" key="5">
    <source>
        <dbReference type="ARBA" id="ARBA00023163"/>
    </source>
</evidence>
<dbReference type="SUPFAM" id="SSF46894">
    <property type="entry name" value="C-terminal effector domain of the bipartite response regulators"/>
    <property type="match status" value="1"/>
</dbReference>
<accession>A0A1M7M385</accession>
<dbReference type="Pfam" id="PF00072">
    <property type="entry name" value="Response_reg"/>
    <property type="match status" value="1"/>
</dbReference>
<dbReference type="GO" id="GO:0000976">
    <property type="term" value="F:transcription cis-regulatory region binding"/>
    <property type="evidence" value="ECO:0007669"/>
    <property type="project" value="TreeGrafter"/>
</dbReference>
<keyword evidence="1 6" id="KW-0597">Phosphoprotein</keyword>
<dbReference type="Gene3D" id="6.10.250.690">
    <property type="match status" value="1"/>
</dbReference>
<keyword evidence="5" id="KW-0804">Transcription</keyword>
<sequence length="233" mass="25619">MNILVIEDEERVADFICRGLRGEGWCATHCADGEGALAMLRDNTFDVVLLDIVLPGISGHEVCARLRMAGNHTPVLMLTALDATDEKVAGLRRGADDYLSKPFSFDELIARIEALHRRAEAFAQAAVSDAGSVDEVQFDREALCLVVDGEAISLSARERDLMALLLANGGRVLSRERILNSIWGLNEDPMTNTVDVYIARLRKKLGSYAGRITTVRGAGYRYDETPLTVIKRL</sequence>
<dbReference type="CDD" id="cd00383">
    <property type="entry name" value="trans_reg_C"/>
    <property type="match status" value="1"/>
</dbReference>
<evidence type="ECO:0000256" key="7">
    <source>
        <dbReference type="PROSITE-ProRule" id="PRU01091"/>
    </source>
</evidence>
<dbReference type="AlphaFoldDB" id="A0A1M7M385"/>
<dbReference type="SMART" id="SM00862">
    <property type="entry name" value="Trans_reg_C"/>
    <property type="match status" value="1"/>
</dbReference>
<protein>
    <submittedName>
        <fullName evidence="10 11">DNA-binding response regulator</fullName>
    </submittedName>
</protein>
<organism evidence="11 12">
    <name type="scientific">Halomonas cupida</name>
    <dbReference type="NCBI Taxonomy" id="44933"/>
    <lineage>
        <taxon>Bacteria</taxon>
        <taxon>Pseudomonadati</taxon>
        <taxon>Pseudomonadota</taxon>
        <taxon>Gammaproteobacteria</taxon>
        <taxon>Oceanospirillales</taxon>
        <taxon>Halomonadaceae</taxon>
        <taxon>Halomonas</taxon>
    </lineage>
</organism>
<evidence type="ECO:0000259" key="9">
    <source>
        <dbReference type="PROSITE" id="PS51755"/>
    </source>
</evidence>
<evidence type="ECO:0000256" key="2">
    <source>
        <dbReference type="ARBA" id="ARBA00023012"/>
    </source>
</evidence>
<evidence type="ECO:0000256" key="3">
    <source>
        <dbReference type="ARBA" id="ARBA00023015"/>
    </source>
</evidence>
<gene>
    <name evidence="10" type="ORF">HCU01_36020</name>
    <name evidence="11" type="ORF">SAMN05660971_04046</name>
</gene>
<dbReference type="InterPro" id="IPR016032">
    <property type="entry name" value="Sig_transdc_resp-reg_C-effctor"/>
</dbReference>
<dbReference type="Gene3D" id="3.40.50.2300">
    <property type="match status" value="1"/>
</dbReference>
<keyword evidence="4 7" id="KW-0238">DNA-binding</keyword>
<evidence type="ECO:0000313" key="11">
    <source>
        <dbReference type="EMBL" id="SHM84653.1"/>
    </source>
</evidence>
<keyword evidence="13" id="KW-1185">Reference proteome</keyword>
<dbReference type="InterPro" id="IPR036388">
    <property type="entry name" value="WH-like_DNA-bd_sf"/>
</dbReference>
<feature type="DNA-binding region" description="OmpR/PhoB-type" evidence="7">
    <location>
        <begin position="128"/>
        <end position="224"/>
    </location>
</feature>
<dbReference type="PANTHER" id="PTHR48111">
    <property type="entry name" value="REGULATOR OF RPOS"/>
    <property type="match status" value="1"/>
</dbReference>
<dbReference type="OrthoDB" id="9802426at2"/>
<dbReference type="GO" id="GO:0005829">
    <property type="term" value="C:cytosol"/>
    <property type="evidence" value="ECO:0007669"/>
    <property type="project" value="TreeGrafter"/>
</dbReference>
<evidence type="ECO:0000256" key="4">
    <source>
        <dbReference type="ARBA" id="ARBA00023125"/>
    </source>
</evidence>
<evidence type="ECO:0000313" key="12">
    <source>
        <dbReference type="Proteomes" id="UP000184123"/>
    </source>
</evidence>
<dbReference type="Gene3D" id="1.10.10.10">
    <property type="entry name" value="Winged helix-like DNA-binding domain superfamily/Winged helix DNA-binding domain"/>
    <property type="match status" value="1"/>
</dbReference>
<reference evidence="11 12" key="1">
    <citation type="submission" date="2016-11" db="EMBL/GenBank/DDBJ databases">
        <authorList>
            <person name="Jaros S."/>
            <person name="Januszkiewicz K."/>
            <person name="Wedrychowicz H."/>
        </authorList>
    </citation>
    <scope>NUCLEOTIDE SEQUENCE [LARGE SCALE GENOMIC DNA]</scope>
    <source>
        <strain evidence="11 12">DSM 4740</strain>
    </source>
</reference>
<proteinExistence type="predicted"/>
<dbReference type="Pfam" id="PF00486">
    <property type="entry name" value="Trans_reg_C"/>
    <property type="match status" value="1"/>
</dbReference>
<evidence type="ECO:0000259" key="8">
    <source>
        <dbReference type="PROSITE" id="PS50110"/>
    </source>
</evidence>
<evidence type="ECO:0000313" key="13">
    <source>
        <dbReference type="Proteomes" id="UP000321726"/>
    </source>
</evidence>
<keyword evidence="3" id="KW-0805">Transcription regulation</keyword>
<dbReference type="InterPro" id="IPR011006">
    <property type="entry name" value="CheY-like_superfamily"/>
</dbReference>